<dbReference type="Proteomes" id="UP000825729">
    <property type="component" value="Unassembled WGS sequence"/>
</dbReference>
<proteinExistence type="predicted"/>
<keyword evidence="3" id="KW-1185">Reference proteome</keyword>
<evidence type="ECO:0000256" key="1">
    <source>
        <dbReference type="SAM" id="SignalP"/>
    </source>
</evidence>
<name>A0AAV7ECR2_ARIFI</name>
<reference evidence="2 3" key="1">
    <citation type="submission" date="2021-07" db="EMBL/GenBank/DDBJ databases">
        <title>The Aristolochia fimbriata genome: insights into angiosperm evolution, floral development and chemical biosynthesis.</title>
        <authorList>
            <person name="Jiao Y."/>
        </authorList>
    </citation>
    <scope>NUCLEOTIDE SEQUENCE [LARGE SCALE GENOMIC DNA]</scope>
    <source>
        <strain evidence="2">IBCAS-2021</strain>
        <tissue evidence="2">Leaf</tissue>
    </source>
</reference>
<keyword evidence="1" id="KW-0732">Signal</keyword>
<protein>
    <submittedName>
        <fullName evidence="2">Uncharacterized protein</fullName>
    </submittedName>
</protein>
<evidence type="ECO:0000313" key="3">
    <source>
        <dbReference type="Proteomes" id="UP000825729"/>
    </source>
</evidence>
<sequence>MAFSQPIIPLLLLSSALAAVCTASPADLVPPSVALPPSLQVVAGDVLSILERSPHLSPSAGVEVLKLEHLQPSEGDNPLKALGGFVEGLNQKEKDVAAPVLSPENRDHVKKTIGSFSQIAAMITSHDDKGVALPPVNMDALIGATSARQTDEEEGVASVSTGVGGSLLATASGLVVFSVFFF</sequence>
<organism evidence="2 3">
    <name type="scientific">Aristolochia fimbriata</name>
    <name type="common">White veined hardy Dutchman's pipe vine</name>
    <dbReference type="NCBI Taxonomy" id="158543"/>
    <lineage>
        <taxon>Eukaryota</taxon>
        <taxon>Viridiplantae</taxon>
        <taxon>Streptophyta</taxon>
        <taxon>Embryophyta</taxon>
        <taxon>Tracheophyta</taxon>
        <taxon>Spermatophyta</taxon>
        <taxon>Magnoliopsida</taxon>
        <taxon>Magnoliidae</taxon>
        <taxon>Piperales</taxon>
        <taxon>Aristolochiaceae</taxon>
        <taxon>Aristolochia</taxon>
    </lineage>
</organism>
<accession>A0AAV7ECR2</accession>
<feature type="signal peptide" evidence="1">
    <location>
        <begin position="1"/>
        <end position="18"/>
    </location>
</feature>
<feature type="chain" id="PRO_5043922119" evidence="1">
    <location>
        <begin position="19"/>
        <end position="182"/>
    </location>
</feature>
<dbReference type="AlphaFoldDB" id="A0AAV7ECR2"/>
<gene>
    <name evidence="2" type="ORF">H6P81_011645</name>
</gene>
<comment type="caution">
    <text evidence="2">The sequence shown here is derived from an EMBL/GenBank/DDBJ whole genome shotgun (WGS) entry which is preliminary data.</text>
</comment>
<evidence type="ECO:0000313" key="2">
    <source>
        <dbReference type="EMBL" id="KAG9445517.1"/>
    </source>
</evidence>
<dbReference type="EMBL" id="JAINDJ010000005">
    <property type="protein sequence ID" value="KAG9445517.1"/>
    <property type="molecule type" value="Genomic_DNA"/>
</dbReference>